<evidence type="ECO:0000313" key="2">
    <source>
        <dbReference type="Proteomes" id="UP001201812"/>
    </source>
</evidence>
<dbReference type="Proteomes" id="UP001201812">
    <property type="component" value="Unassembled WGS sequence"/>
</dbReference>
<proteinExistence type="predicted"/>
<comment type="caution">
    <text evidence="1">The sequence shown here is derived from an EMBL/GenBank/DDBJ whole genome shotgun (WGS) entry which is preliminary data.</text>
</comment>
<protein>
    <submittedName>
        <fullName evidence="1">Uncharacterized protein</fullName>
    </submittedName>
</protein>
<gene>
    <name evidence="1" type="ORF">DdX_21483</name>
</gene>
<dbReference type="EMBL" id="JAKKPZ010000833">
    <property type="protein sequence ID" value="KAI1692043.1"/>
    <property type="molecule type" value="Genomic_DNA"/>
</dbReference>
<evidence type="ECO:0000313" key="1">
    <source>
        <dbReference type="EMBL" id="KAI1692043.1"/>
    </source>
</evidence>
<name>A0AAD4MFH6_9BILA</name>
<reference evidence="1" key="1">
    <citation type="submission" date="2022-01" db="EMBL/GenBank/DDBJ databases">
        <title>Genome Sequence Resource for Two Populations of Ditylenchus destructor, the Migratory Endoparasitic Phytonematode.</title>
        <authorList>
            <person name="Zhang H."/>
            <person name="Lin R."/>
            <person name="Xie B."/>
        </authorList>
    </citation>
    <scope>NUCLEOTIDE SEQUENCE</scope>
    <source>
        <strain evidence="1">BazhouSP</strain>
    </source>
</reference>
<accession>A0AAD4MFH6</accession>
<organism evidence="1 2">
    <name type="scientific">Ditylenchus destructor</name>
    <dbReference type="NCBI Taxonomy" id="166010"/>
    <lineage>
        <taxon>Eukaryota</taxon>
        <taxon>Metazoa</taxon>
        <taxon>Ecdysozoa</taxon>
        <taxon>Nematoda</taxon>
        <taxon>Chromadorea</taxon>
        <taxon>Rhabditida</taxon>
        <taxon>Tylenchina</taxon>
        <taxon>Tylenchomorpha</taxon>
        <taxon>Sphaerularioidea</taxon>
        <taxon>Anguinidae</taxon>
        <taxon>Anguininae</taxon>
        <taxon>Ditylenchus</taxon>
    </lineage>
</organism>
<dbReference type="AlphaFoldDB" id="A0AAD4MFH6"/>
<sequence length="71" mass="7869">MRFHKRGISGDHQLIGCDTHSAATAGLAALDMPRSRSRTCCASNLCAGGKSGERSVFDTDRRLHRLRVHYR</sequence>
<keyword evidence="2" id="KW-1185">Reference proteome</keyword>